<evidence type="ECO:0000313" key="1">
    <source>
        <dbReference type="EMBL" id="KAF4457116.1"/>
    </source>
</evidence>
<dbReference type="OrthoDB" id="5067586at2759"/>
<accession>A0A8H4KUS2</accession>
<sequence length="177" mass="20671">MSLYCSPTTYHICECEQCVSRSYRSKSKTRRSTLHSIPTAAVSDYPAVAVYEPYPDPAQQGRYLDYSYYPANYGYPGEVQPTHNYTTTYPLRQYGPSYYSSTQLQRSSSSQSYDRPSPIEVFLYWRKSRLCFKYLEGEVRTKPGRWKTLTANGYTYYLLESKDYGLTFYSLTWPVGY</sequence>
<dbReference type="Proteomes" id="UP000605986">
    <property type="component" value="Unassembled WGS sequence"/>
</dbReference>
<reference evidence="1" key="1">
    <citation type="submission" date="2020-01" db="EMBL/GenBank/DDBJ databases">
        <title>Identification and distribution of gene clusters putatively required for synthesis of sphingolipid metabolism inhibitors in phylogenetically diverse species of the filamentous fungus Fusarium.</title>
        <authorList>
            <person name="Kim H.-S."/>
            <person name="Busman M."/>
            <person name="Brown D.W."/>
            <person name="Divon H."/>
            <person name="Uhlig S."/>
            <person name="Proctor R.H."/>
        </authorList>
    </citation>
    <scope>NUCLEOTIDE SEQUENCE</scope>
    <source>
        <strain evidence="1">NRRL 53441</strain>
    </source>
</reference>
<keyword evidence="2" id="KW-1185">Reference proteome</keyword>
<gene>
    <name evidence="1" type="ORF">F53441_904</name>
</gene>
<comment type="caution">
    <text evidence="1">The sequence shown here is derived from an EMBL/GenBank/DDBJ whole genome shotgun (WGS) entry which is preliminary data.</text>
</comment>
<dbReference type="EMBL" id="JAADJG010000034">
    <property type="protein sequence ID" value="KAF4457116.1"/>
    <property type="molecule type" value="Genomic_DNA"/>
</dbReference>
<dbReference type="AlphaFoldDB" id="A0A8H4KUS2"/>
<proteinExistence type="predicted"/>
<name>A0A8H4KUS2_9HYPO</name>
<protein>
    <submittedName>
        <fullName evidence="1">Uncharacterized protein</fullName>
    </submittedName>
</protein>
<organism evidence="1 2">
    <name type="scientific">Fusarium austroafricanum</name>
    <dbReference type="NCBI Taxonomy" id="2364996"/>
    <lineage>
        <taxon>Eukaryota</taxon>
        <taxon>Fungi</taxon>
        <taxon>Dikarya</taxon>
        <taxon>Ascomycota</taxon>
        <taxon>Pezizomycotina</taxon>
        <taxon>Sordariomycetes</taxon>
        <taxon>Hypocreomycetidae</taxon>
        <taxon>Hypocreales</taxon>
        <taxon>Nectriaceae</taxon>
        <taxon>Fusarium</taxon>
        <taxon>Fusarium concolor species complex</taxon>
    </lineage>
</organism>
<evidence type="ECO:0000313" key="2">
    <source>
        <dbReference type="Proteomes" id="UP000605986"/>
    </source>
</evidence>